<evidence type="ECO:0000313" key="7">
    <source>
        <dbReference type="EMBL" id="KAF1987321.1"/>
    </source>
</evidence>
<dbReference type="Pfam" id="PF01488">
    <property type="entry name" value="Shikimate_DH"/>
    <property type="match status" value="1"/>
</dbReference>
<organism evidence="7 8">
    <name type="scientific">Aulographum hederae CBS 113979</name>
    <dbReference type="NCBI Taxonomy" id="1176131"/>
    <lineage>
        <taxon>Eukaryota</taxon>
        <taxon>Fungi</taxon>
        <taxon>Dikarya</taxon>
        <taxon>Ascomycota</taxon>
        <taxon>Pezizomycotina</taxon>
        <taxon>Dothideomycetes</taxon>
        <taxon>Pleosporomycetidae</taxon>
        <taxon>Aulographales</taxon>
        <taxon>Aulographaceae</taxon>
    </lineage>
</organism>
<dbReference type="Pfam" id="PF01487">
    <property type="entry name" value="DHquinase_I"/>
    <property type="match status" value="1"/>
</dbReference>
<dbReference type="SUPFAM" id="SSF53223">
    <property type="entry name" value="Aminoacid dehydrogenase-like, N-terminal domain"/>
    <property type="match status" value="1"/>
</dbReference>
<evidence type="ECO:0000259" key="6">
    <source>
        <dbReference type="Pfam" id="PF18317"/>
    </source>
</evidence>
<dbReference type="InterPro" id="IPR013785">
    <property type="entry name" value="Aldolase_TIM"/>
</dbReference>
<sequence length="900" mass="98644">MAFLAGSKRPYSAMDGSPAPLVDRSQRESPFKLASPAFFMVPQHMTEGLDNGVYGLRSNSSSPVPTPSHPNPFQSRSFDPDASVVLIGFRGTGKSTLGIILSITLQRRLIDTDHSFQEATGMSSAAFKKRFGPVEHHERQGEVLRSVLTSNSRGCIIVCGTSSLDRPGQALMREYGKTHPVINVVREMRSIQSHLKGWEENKVAELFALSSSMFRNCSNLEYFNLSESNGNLATASDGLPVGQKSPSHFLALKKAERHFVKFVSLATAKRSRVKSLESAYPLSQVRTVERTYTYAVSVPLAAMRSSSLDIEEIETGADAVELIVDSQAGAYRSSQMDDISLSLARIRRSTIIPIIYHVNFDERASLSNLSKPVNLSSATTPIPSGYLDLVLHGLRLVPEFATVDLSLNDADITRVLDVKGCIKMIGHFSTADPDAPGWEDDLWSTLYVKAQRLGLDVVRFTRPASSMEDNRAVARLRYKIASLSGKPLPLIAYSTARIGRSSVCFNPTLSSVTHKDLEKFADSTRSPLITAHQATQALYAGFVFEPMRMNIIGKTTDYSLSPAMHNAAFRACGMPHTYSIQQLSSLKELHAIVEDHSYGGSSVVLPYKVEVIALTHSLSRHARAIGAINTLIPVRHLRSDGSIPDDLSLFEERNRTGPVKALFGENTDWIGLRACVRRGLSPANAVGPKTSALVIGAGGMARSAVYALLQLGVQNLVIHNRTLENSKKLVTHFQRILSSADGINTPSSVSPLSSIESASVSFEVLETVGDAWPSKFRQPTIVVSCIPTHSIGNNPSPNFTMPPHWMKSLTGGVILEVAYKSLNTPLLNQVRAEAHRGWVAMDGLDLLPEQGFAQFELFTGRRAPRRLMRLEVLRNYKDETGQTDSKLISSRIEHIDEHDP</sequence>
<feature type="domain" description="Shikimate dehydrogenase substrate binding N-terminal" evidence="5">
    <location>
        <begin position="551"/>
        <end position="631"/>
    </location>
</feature>
<feature type="domain" description="Quinate/shikimate 5-dehydrogenase/glutamyl-tRNA reductase" evidence="4">
    <location>
        <begin position="690"/>
        <end position="736"/>
    </location>
</feature>
<dbReference type="Pfam" id="PF01202">
    <property type="entry name" value="SKI"/>
    <property type="match status" value="1"/>
</dbReference>
<dbReference type="CDD" id="cd01065">
    <property type="entry name" value="NAD_bind_Shikimate_DH"/>
    <property type="match status" value="1"/>
</dbReference>
<dbReference type="Gene3D" id="3.40.50.720">
    <property type="entry name" value="NAD(P)-binding Rossmann-like Domain"/>
    <property type="match status" value="1"/>
</dbReference>
<dbReference type="InterPro" id="IPR031322">
    <property type="entry name" value="Shikimate/glucono_kinase"/>
</dbReference>
<dbReference type="InterPro" id="IPR001381">
    <property type="entry name" value="DHquinase_I"/>
</dbReference>
<dbReference type="FunFam" id="3.40.50.720:FF:000386">
    <property type="entry name" value="Quinate repressor protein"/>
    <property type="match status" value="1"/>
</dbReference>
<reference evidence="7" key="1">
    <citation type="journal article" date="2020" name="Stud. Mycol.">
        <title>101 Dothideomycetes genomes: a test case for predicting lifestyles and emergence of pathogens.</title>
        <authorList>
            <person name="Haridas S."/>
            <person name="Albert R."/>
            <person name="Binder M."/>
            <person name="Bloem J."/>
            <person name="Labutti K."/>
            <person name="Salamov A."/>
            <person name="Andreopoulos B."/>
            <person name="Baker S."/>
            <person name="Barry K."/>
            <person name="Bills G."/>
            <person name="Bluhm B."/>
            <person name="Cannon C."/>
            <person name="Castanera R."/>
            <person name="Culley D."/>
            <person name="Daum C."/>
            <person name="Ezra D."/>
            <person name="Gonzalez J."/>
            <person name="Henrissat B."/>
            <person name="Kuo A."/>
            <person name="Liang C."/>
            <person name="Lipzen A."/>
            <person name="Lutzoni F."/>
            <person name="Magnuson J."/>
            <person name="Mondo S."/>
            <person name="Nolan M."/>
            <person name="Ohm R."/>
            <person name="Pangilinan J."/>
            <person name="Park H.-J."/>
            <person name="Ramirez L."/>
            <person name="Alfaro M."/>
            <person name="Sun H."/>
            <person name="Tritt A."/>
            <person name="Yoshinaga Y."/>
            <person name="Zwiers L.-H."/>
            <person name="Turgeon B."/>
            <person name="Goodwin S."/>
            <person name="Spatafora J."/>
            <person name="Crous P."/>
            <person name="Grigoriev I."/>
        </authorList>
    </citation>
    <scope>NUCLEOTIDE SEQUENCE</scope>
    <source>
        <strain evidence="7">CBS 113979</strain>
    </source>
</reference>
<evidence type="ECO:0000259" key="4">
    <source>
        <dbReference type="Pfam" id="PF01488"/>
    </source>
</evidence>
<dbReference type="InterPro" id="IPR046346">
    <property type="entry name" value="Aminoacid_DH-like_N_sf"/>
</dbReference>
<gene>
    <name evidence="7" type="ORF">K402DRAFT_403829</name>
</gene>
<comment type="similarity">
    <text evidence="2">In the N-terminal section; belongs to the shikimate kinase family.</text>
</comment>
<dbReference type="InterPro" id="IPR027417">
    <property type="entry name" value="P-loop_NTPase"/>
</dbReference>
<proteinExistence type="inferred from homology"/>
<evidence type="ECO:0000313" key="8">
    <source>
        <dbReference type="Proteomes" id="UP000800041"/>
    </source>
</evidence>
<dbReference type="GO" id="GO:0003866">
    <property type="term" value="F:3-phosphoshikimate 1-carboxyvinyltransferase activity"/>
    <property type="evidence" value="ECO:0007669"/>
    <property type="project" value="TreeGrafter"/>
</dbReference>
<dbReference type="PRINTS" id="PR01100">
    <property type="entry name" value="SHIKIMTKNASE"/>
</dbReference>
<dbReference type="InterPro" id="IPR013708">
    <property type="entry name" value="Shikimate_DH-bd_N"/>
</dbReference>
<dbReference type="CDD" id="cd00502">
    <property type="entry name" value="DHQase_I"/>
    <property type="match status" value="1"/>
</dbReference>
<dbReference type="InterPro" id="IPR006151">
    <property type="entry name" value="Shikm_DH/Glu-tRNA_Rdtase"/>
</dbReference>
<dbReference type="Pfam" id="PF18317">
    <property type="entry name" value="SDH_C"/>
    <property type="match status" value="1"/>
</dbReference>
<keyword evidence="8" id="KW-1185">Reference proteome</keyword>
<dbReference type="Pfam" id="PF08501">
    <property type="entry name" value="Shikimate_dh_N"/>
    <property type="match status" value="1"/>
</dbReference>
<comment type="similarity">
    <text evidence="1">In the 2nd section; belongs to the type-I 3-dehydroquinase family.</text>
</comment>
<dbReference type="Gene3D" id="3.40.50.10860">
    <property type="entry name" value="Leucine Dehydrogenase, chain A, domain 1"/>
    <property type="match status" value="1"/>
</dbReference>
<evidence type="ECO:0000256" key="1">
    <source>
        <dbReference type="ARBA" id="ARBA00006477"/>
    </source>
</evidence>
<evidence type="ECO:0000256" key="2">
    <source>
        <dbReference type="ARBA" id="ARBA00009349"/>
    </source>
</evidence>
<dbReference type="OrthoDB" id="4415835at2759"/>
<feature type="domain" description="SDH C-terminal" evidence="6">
    <location>
        <begin position="843"/>
        <end position="869"/>
    </location>
</feature>
<dbReference type="GO" id="GO:0003855">
    <property type="term" value="F:3-dehydroquinate dehydratase activity"/>
    <property type="evidence" value="ECO:0007669"/>
    <property type="project" value="InterPro"/>
</dbReference>
<dbReference type="Gene3D" id="3.40.50.300">
    <property type="entry name" value="P-loop containing nucleotide triphosphate hydrolases"/>
    <property type="match status" value="1"/>
</dbReference>
<feature type="region of interest" description="Disordered" evidence="3">
    <location>
        <begin position="51"/>
        <end position="75"/>
    </location>
</feature>
<dbReference type="GO" id="GO:0009423">
    <property type="term" value="P:chorismate biosynthetic process"/>
    <property type="evidence" value="ECO:0007669"/>
    <property type="project" value="TreeGrafter"/>
</dbReference>
<name>A0A6G1H284_9PEZI</name>
<evidence type="ECO:0000256" key="3">
    <source>
        <dbReference type="SAM" id="MobiDB-lite"/>
    </source>
</evidence>
<feature type="region of interest" description="Disordered" evidence="3">
    <location>
        <begin position="1"/>
        <end position="26"/>
    </location>
</feature>
<dbReference type="Proteomes" id="UP000800041">
    <property type="component" value="Unassembled WGS sequence"/>
</dbReference>
<dbReference type="AlphaFoldDB" id="A0A6G1H284"/>
<dbReference type="GO" id="GO:0004764">
    <property type="term" value="F:shikimate 3-dehydrogenase (NADP+) activity"/>
    <property type="evidence" value="ECO:0007669"/>
    <property type="project" value="InterPro"/>
</dbReference>
<dbReference type="InterPro" id="IPR036291">
    <property type="entry name" value="NAD(P)-bd_dom_sf"/>
</dbReference>
<dbReference type="SUPFAM" id="SSF51735">
    <property type="entry name" value="NAD(P)-binding Rossmann-fold domains"/>
    <property type="match status" value="1"/>
</dbReference>
<dbReference type="Gene3D" id="3.20.20.70">
    <property type="entry name" value="Aldolase class I"/>
    <property type="match status" value="1"/>
</dbReference>
<accession>A0A6G1H284</accession>
<evidence type="ECO:0000259" key="5">
    <source>
        <dbReference type="Pfam" id="PF08501"/>
    </source>
</evidence>
<dbReference type="EMBL" id="ML977153">
    <property type="protein sequence ID" value="KAF1987321.1"/>
    <property type="molecule type" value="Genomic_DNA"/>
</dbReference>
<dbReference type="PANTHER" id="PTHR21090:SF27">
    <property type="entry name" value="QUINATE REPRESSOR PROTEIN"/>
    <property type="match status" value="1"/>
</dbReference>
<dbReference type="PANTHER" id="PTHR21090">
    <property type="entry name" value="AROM/DEHYDROQUINATE SYNTHASE"/>
    <property type="match status" value="1"/>
</dbReference>
<dbReference type="SUPFAM" id="SSF52540">
    <property type="entry name" value="P-loop containing nucleoside triphosphate hydrolases"/>
    <property type="match status" value="1"/>
</dbReference>
<dbReference type="InterPro" id="IPR041121">
    <property type="entry name" value="SDH_C"/>
</dbReference>
<protein>
    <submittedName>
        <fullName evidence="7">Shikimate dehydrogenase substrate binding domain-containing protein</fullName>
    </submittedName>
</protein>